<protein>
    <submittedName>
        <fullName evidence="3">HTH domain protein</fullName>
    </submittedName>
</protein>
<reference evidence="3" key="1">
    <citation type="journal article" date="2021" name="Front. Microbiol.">
        <title>Cellular and Genomic Properties of Haloferax gibbonsii LR2-5, the Host of Euryarchaeal Virus HFTV1.</title>
        <authorList>
            <person name="Tittes C."/>
            <person name="Schwarzer S."/>
            <person name="Pfeiffer F."/>
            <person name="Dyall-Smith M."/>
            <person name="Rodriguez-Franco M."/>
            <person name="Oksanen H.M."/>
            <person name="Quax T.E.F."/>
        </authorList>
    </citation>
    <scope>NUCLEOTIDE SEQUENCE</scope>
    <source>
        <strain evidence="3">LR2-5</strain>
    </source>
</reference>
<dbReference type="InterPro" id="IPR057527">
    <property type="entry name" value="HVO_A0261-like_N"/>
</dbReference>
<dbReference type="Proteomes" id="UP000663064">
    <property type="component" value="Chromosome"/>
</dbReference>
<name>A0A871BIR4_HALGI</name>
<evidence type="ECO:0000259" key="2">
    <source>
        <dbReference type="Pfam" id="PF25213"/>
    </source>
</evidence>
<dbReference type="Gene3D" id="1.10.10.10">
    <property type="entry name" value="Winged helix-like DNA-binding domain superfamily/Winged helix DNA-binding domain"/>
    <property type="match status" value="1"/>
</dbReference>
<dbReference type="InterPro" id="IPR036388">
    <property type="entry name" value="WH-like_DNA-bd_sf"/>
</dbReference>
<dbReference type="InterPro" id="IPR011991">
    <property type="entry name" value="ArsR-like_HTH"/>
</dbReference>
<evidence type="ECO:0000313" key="4">
    <source>
        <dbReference type="Proteomes" id="UP000663064"/>
    </source>
</evidence>
<evidence type="ECO:0000259" key="1">
    <source>
        <dbReference type="Pfam" id="PF08350"/>
    </source>
</evidence>
<dbReference type="SUPFAM" id="SSF46785">
    <property type="entry name" value="Winged helix' DNA-binding domain"/>
    <property type="match status" value="1"/>
</dbReference>
<dbReference type="RefSeq" id="WP_193492677.1">
    <property type="nucleotide sequence ID" value="NZ_CP063205.1"/>
</dbReference>
<organism evidence="3 4">
    <name type="scientific">Haloferax gibbonsii</name>
    <dbReference type="NCBI Taxonomy" id="35746"/>
    <lineage>
        <taxon>Archaea</taxon>
        <taxon>Methanobacteriati</taxon>
        <taxon>Methanobacteriota</taxon>
        <taxon>Stenosarchaea group</taxon>
        <taxon>Halobacteria</taxon>
        <taxon>Halobacteriales</taxon>
        <taxon>Haloferacaceae</taxon>
        <taxon>Haloferax</taxon>
    </lineage>
</organism>
<sequence length="273" mass="31081">MPERCLEECIGELQYLFGTENRLNILFSLAERPRPADELQTALDIPRTTLRRTLNELEDRGWITSGAKQVFSLTFGGRLLATALDSSVSRVNQLVDLSKVLDQLPQSVHEELFGDVQAETFLRLTDQYSMTVGTPEQPYAPAERVLEVLTEADRLYGFMPVYNPLYGDLIQRFIERDSEIELLVTPSVANRVSEGVRRGRDTMFGEKSRFFVASELPSYELFLTPNKVLVTAYNNQNLACGLLETSRDCCLFDRWATIAYKSNFEDRRVESIA</sequence>
<dbReference type="InterPro" id="IPR013561">
    <property type="entry name" value="FilR1_middle_dom"/>
</dbReference>
<dbReference type="GeneID" id="59460425"/>
<evidence type="ECO:0000313" key="3">
    <source>
        <dbReference type="EMBL" id="QOS12902.1"/>
    </source>
</evidence>
<gene>
    <name evidence="3" type="ORF">HfgLR_13870</name>
</gene>
<dbReference type="Pfam" id="PF08350">
    <property type="entry name" value="FilR1_middle"/>
    <property type="match status" value="1"/>
</dbReference>
<dbReference type="CDD" id="cd00090">
    <property type="entry name" value="HTH_ARSR"/>
    <property type="match status" value="1"/>
</dbReference>
<dbReference type="AlphaFoldDB" id="A0A871BIR4"/>
<feature type="domain" description="HVO-A0261-like N-terminal" evidence="2">
    <location>
        <begin position="12"/>
        <end position="92"/>
    </location>
</feature>
<feature type="domain" description="Methanogenesis regulatory protein FilR1 middle" evidence="1">
    <location>
        <begin position="138"/>
        <end position="251"/>
    </location>
</feature>
<proteinExistence type="predicted"/>
<dbReference type="EMBL" id="CP063205">
    <property type="protein sequence ID" value="QOS12902.1"/>
    <property type="molecule type" value="Genomic_DNA"/>
</dbReference>
<dbReference type="InterPro" id="IPR036390">
    <property type="entry name" value="WH_DNA-bd_sf"/>
</dbReference>
<dbReference type="Pfam" id="PF25213">
    <property type="entry name" value="HVO_A0261_N"/>
    <property type="match status" value="1"/>
</dbReference>
<accession>A0A871BIR4</accession>